<evidence type="ECO:0000256" key="3">
    <source>
        <dbReference type="RuleBase" id="RU363015"/>
    </source>
</evidence>
<dbReference type="RefSeq" id="WP_256619795.1">
    <property type="nucleotide sequence ID" value="NZ_JANIBC010000009.1"/>
</dbReference>
<comment type="similarity">
    <text evidence="2 3">Belongs to the LOG family.</text>
</comment>
<keyword evidence="5" id="KW-1185">Reference proteome</keyword>
<organism evidence="4 5">
    <name type="scientific">Parvularcula maris</name>
    <dbReference type="NCBI Taxonomy" id="2965077"/>
    <lineage>
        <taxon>Bacteria</taxon>
        <taxon>Pseudomonadati</taxon>
        <taxon>Pseudomonadota</taxon>
        <taxon>Alphaproteobacteria</taxon>
        <taxon>Parvularculales</taxon>
        <taxon>Parvularculaceae</taxon>
        <taxon>Parvularcula</taxon>
    </lineage>
</organism>
<accession>A0A9X2LA59</accession>
<evidence type="ECO:0000256" key="2">
    <source>
        <dbReference type="ARBA" id="ARBA00006763"/>
    </source>
</evidence>
<evidence type="ECO:0000256" key="1">
    <source>
        <dbReference type="ARBA" id="ARBA00000274"/>
    </source>
</evidence>
<dbReference type="Proteomes" id="UP001142610">
    <property type="component" value="Unassembled WGS sequence"/>
</dbReference>
<dbReference type="PANTHER" id="PTHR31223:SF70">
    <property type="entry name" value="LOG FAMILY PROTEIN YJL055W"/>
    <property type="match status" value="1"/>
</dbReference>
<dbReference type="GO" id="GO:0005829">
    <property type="term" value="C:cytosol"/>
    <property type="evidence" value="ECO:0007669"/>
    <property type="project" value="TreeGrafter"/>
</dbReference>
<dbReference type="EC" id="3.2.2.n1" evidence="3"/>
<dbReference type="InterPro" id="IPR005269">
    <property type="entry name" value="LOG"/>
</dbReference>
<reference evidence="4" key="1">
    <citation type="submission" date="2022-07" db="EMBL/GenBank/DDBJ databases">
        <title>Parvularcula maris sp. nov., an algicidal bacterium isolated from seawater.</title>
        <authorList>
            <person name="Li F."/>
        </authorList>
    </citation>
    <scope>NUCLEOTIDE SEQUENCE</scope>
    <source>
        <strain evidence="4">BGMRC 0090</strain>
    </source>
</reference>
<evidence type="ECO:0000313" key="4">
    <source>
        <dbReference type="EMBL" id="MCQ8185899.1"/>
    </source>
</evidence>
<gene>
    <name evidence="4" type="ORF">NOG11_10910</name>
</gene>
<dbReference type="SUPFAM" id="SSF102405">
    <property type="entry name" value="MCP/YpsA-like"/>
    <property type="match status" value="1"/>
</dbReference>
<dbReference type="Gene3D" id="3.40.50.450">
    <property type="match status" value="1"/>
</dbReference>
<dbReference type="InterPro" id="IPR031100">
    <property type="entry name" value="LOG_fam"/>
</dbReference>
<evidence type="ECO:0000313" key="5">
    <source>
        <dbReference type="Proteomes" id="UP001142610"/>
    </source>
</evidence>
<sequence>MSEHPLNSICVYCGSRFGERDIYSQVAKETGEAIAGAGMRLVFGGGAQGLMGVAAAAARDAGGKVLGIIPSFLQAQEGLLDNIESREVETMHERKIGLFDESDAFAVLPGGIGTLEEMVEVMSWSSLAIHRKPIIVINTDGYWNPFIELIDHVCKEGFAYPGLPRSLTVVDHPGQLIEAARRAQKEPIEKM</sequence>
<dbReference type="Pfam" id="PF03641">
    <property type="entry name" value="Lysine_decarbox"/>
    <property type="match status" value="1"/>
</dbReference>
<keyword evidence="3" id="KW-0203">Cytokinin biosynthesis</keyword>
<dbReference type="EMBL" id="JANIBC010000009">
    <property type="protein sequence ID" value="MCQ8185899.1"/>
    <property type="molecule type" value="Genomic_DNA"/>
</dbReference>
<dbReference type="PANTHER" id="PTHR31223">
    <property type="entry name" value="LOG FAMILY PROTEIN YJL055W"/>
    <property type="match status" value="1"/>
</dbReference>
<protein>
    <recommendedName>
        <fullName evidence="3">Cytokinin riboside 5'-monophosphate phosphoribohydrolase</fullName>
        <ecNumber evidence="3">3.2.2.n1</ecNumber>
    </recommendedName>
</protein>
<comment type="catalytic activity">
    <reaction evidence="1">
        <text>AMP + H2O = D-ribose 5-phosphate + adenine</text>
        <dbReference type="Rhea" id="RHEA:20129"/>
        <dbReference type="ChEBI" id="CHEBI:15377"/>
        <dbReference type="ChEBI" id="CHEBI:16708"/>
        <dbReference type="ChEBI" id="CHEBI:78346"/>
        <dbReference type="ChEBI" id="CHEBI:456215"/>
        <dbReference type="EC" id="3.2.2.4"/>
    </reaction>
</comment>
<name>A0A9X2LA59_9PROT</name>
<dbReference type="NCBIfam" id="TIGR00730">
    <property type="entry name" value="Rossman fold protein, TIGR00730 family"/>
    <property type="match status" value="1"/>
</dbReference>
<comment type="caution">
    <text evidence="4">The sequence shown here is derived from an EMBL/GenBank/DDBJ whole genome shotgun (WGS) entry which is preliminary data.</text>
</comment>
<dbReference type="GO" id="GO:0008714">
    <property type="term" value="F:AMP nucleosidase activity"/>
    <property type="evidence" value="ECO:0007669"/>
    <property type="project" value="UniProtKB-EC"/>
</dbReference>
<dbReference type="GO" id="GO:0009691">
    <property type="term" value="P:cytokinin biosynthetic process"/>
    <property type="evidence" value="ECO:0007669"/>
    <property type="project" value="UniProtKB-UniRule"/>
</dbReference>
<dbReference type="AlphaFoldDB" id="A0A9X2LA59"/>
<keyword evidence="3" id="KW-0378">Hydrolase</keyword>
<proteinExistence type="inferred from homology"/>